<organism evidence="1 2">
    <name type="scientific">Arachis hypogaea</name>
    <name type="common">Peanut</name>
    <dbReference type="NCBI Taxonomy" id="3818"/>
    <lineage>
        <taxon>Eukaryota</taxon>
        <taxon>Viridiplantae</taxon>
        <taxon>Streptophyta</taxon>
        <taxon>Embryophyta</taxon>
        <taxon>Tracheophyta</taxon>
        <taxon>Spermatophyta</taxon>
        <taxon>Magnoliopsida</taxon>
        <taxon>eudicotyledons</taxon>
        <taxon>Gunneridae</taxon>
        <taxon>Pentapetalae</taxon>
        <taxon>rosids</taxon>
        <taxon>fabids</taxon>
        <taxon>Fabales</taxon>
        <taxon>Fabaceae</taxon>
        <taxon>Papilionoideae</taxon>
        <taxon>50 kb inversion clade</taxon>
        <taxon>dalbergioids sensu lato</taxon>
        <taxon>Dalbergieae</taxon>
        <taxon>Pterocarpus clade</taxon>
        <taxon>Arachis</taxon>
    </lineage>
</organism>
<gene>
    <name evidence="1" type="ORF">Ahy_B06g084542</name>
</gene>
<sequence length="221" mass="25371">MEDGVAVSRTTDEMLNFVAGDRTTVGRCVIRQPRRKRRVEQMRRFWVYSLVDCARFRLGALRASARAFVRAKRAAVSPPLGSASAVVNREALWVKVMRAKYGGGNDTIPKVKRKDSNLNAWIGILKVWDKFKENLIWRICDGNNTYFWHDHWIPGISNVKERALIDLNGEKLCERVCNYTNNLRSWNWVALSQVLPEEIVDHIQVLKTPTIGEDLLGGYQQ</sequence>
<protein>
    <recommendedName>
        <fullName evidence="3">Reverse transcriptase zinc-binding domain-containing protein</fullName>
    </recommendedName>
</protein>
<accession>A0A444YS64</accession>
<dbReference type="Proteomes" id="UP000289738">
    <property type="component" value="Chromosome B06"/>
</dbReference>
<comment type="caution">
    <text evidence="1">The sequence shown here is derived from an EMBL/GenBank/DDBJ whole genome shotgun (WGS) entry which is preliminary data.</text>
</comment>
<evidence type="ECO:0000313" key="1">
    <source>
        <dbReference type="EMBL" id="RYR04767.1"/>
    </source>
</evidence>
<dbReference type="EMBL" id="SDMP01000016">
    <property type="protein sequence ID" value="RYR04767.1"/>
    <property type="molecule type" value="Genomic_DNA"/>
</dbReference>
<evidence type="ECO:0000313" key="2">
    <source>
        <dbReference type="Proteomes" id="UP000289738"/>
    </source>
</evidence>
<reference evidence="1 2" key="1">
    <citation type="submission" date="2019-01" db="EMBL/GenBank/DDBJ databases">
        <title>Sequencing of cultivated peanut Arachis hypogaea provides insights into genome evolution and oil improvement.</title>
        <authorList>
            <person name="Chen X."/>
        </authorList>
    </citation>
    <scope>NUCLEOTIDE SEQUENCE [LARGE SCALE GENOMIC DNA]</scope>
    <source>
        <strain evidence="2">cv. Fuhuasheng</strain>
        <tissue evidence="1">Leaves</tissue>
    </source>
</reference>
<keyword evidence="2" id="KW-1185">Reference proteome</keyword>
<evidence type="ECO:0008006" key="3">
    <source>
        <dbReference type="Google" id="ProtNLM"/>
    </source>
</evidence>
<proteinExistence type="predicted"/>
<name>A0A444YS64_ARAHY</name>
<dbReference type="AlphaFoldDB" id="A0A444YS64"/>